<dbReference type="OrthoDB" id="8664236at2"/>
<gene>
    <name evidence="2" type="ORF">BIZ92_19970</name>
    <name evidence="1" type="ORF">O9570_15060</name>
</gene>
<dbReference type="GeneID" id="75277953"/>
<evidence type="ECO:0000313" key="4">
    <source>
        <dbReference type="Proteomes" id="UP001141992"/>
    </source>
</evidence>
<proteinExistence type="predicted"/>
<evidence type="ECO:0000313" key="3">
    <source>
        <dbReference type="Proteomes" id="UP000187251"/>
    </source>
</evidence>
<protein>
    <submittedName>
        <fullName evidence="1">Uncharacterized protein</fullName>
    </submittedName>
</protein>
<dbReference type="RefSeq" id="WP_024069638.1">
    <property type="nucleotide sequence ID" value="NZ_AP028040.1"/>
</dbReference>
<dbReference type="AlphaFoldDB" id="A0A0D6I686"/>
<dbReference type="EMBL" id="MJMN01000004">
    <property type="protein sequence ID" value="OMG91312.1"/>
    <property type="molecule type" value="Genomic_DNA"/>
</dbReference>
<dbReference type="EMBL" id="JAPZVI010000010">
    <property type="protein sequence ID" value="MCZ8402770.1"/>
    <property type="molecule type" value="Genomic_DNA"/>
</dbReference>
<organism evidence="1 4">
    <name type="scientific">Alcaligenes xylosoxydans xylosoxydans</name>
    <name type="common">Achromobacter xylosoxidans</name>
    <dbReference type="NCBI Taxonomy" id="85698"/>
    <lineage>
        <taxon>Bacteria</taxon>
        <taxon>Pseudomonadati</taxon>
        <taxon>Pseudomonadota</taxon>
        <taxon>Betaproteobacteria</taxon>
        <taxon>Burkholderiales</taxon>
        <taxon>Alcaligenaceae</taxon>
        <taxon>Achromobacter</taxon>
    </lineage>
</organism>
<reference evidence="2 3" key="1">
    <citation type="submission" date="2016-09" db="EMBL/GenBank/DDBJ databases">
        <title>Phylogenomics of Achromobacter.</title>
        <authorList>
            <person name="Jeukens J."/>
            <person name="Freschi L."/>
            <person name="Vincent A.T."/>
            <person name="Emond-Rheault J.-G."/>
            <person name="Kukavica-Ibrulj I."/>
            <person name="Charette S.J."/>
            <person name="Levesque R.C."/>
        </authorList>
    </citation>
    <scope>NUCLEOTIDE SEQUENCE [LARGE SCALE GENOMIC DNA]</scope>
    <source>
        <strain evidence="2 3">AUS488</strain>
    </source>
</reference>
<reference evidence="1" key="2">
    <citation type="submission" date="2022-12" db="EMBL/GenBank/DDBJ databases">
        <authorList>
            <person name="Voronina O.L."/>
            <person name="Kunda M.S."/>
            <person name="Ryzhova N."/>
            <person name="Aksenova E.I."/>
        </authorList>
    </citation>
    <scope>NUCLEOTIDE SEQUENCE</scope>
    <source>
        <strain evidence="1">SCCH136:Ach223948</strain>
    </source>
</reference>
<name>A0A0D6I686_ALCXX</name>
<accession>A0A0D6I686</accession>
<sequence>MIPAIGLMVGAYIITRMTAMLTQPGTSKVLKVLSLITIAVALVSCLDLLTGSAAIPPGRF</sequence>
<evidence type="ECO:0000313" key="2">
    <source>
        <dbReference type="EMBL" id="OMG91312.1"/>
    </source>
</evidence>
<dbReference type="PATRIC" id="fig|85698.19.peg.1471"/>
<dbReference type="Proteomes" id="UP001141992">
    <property type="component" value="Unassembled WGS sequence"/>
</dbReference>
<comment type="caution">
    <text evidence="1">The sequence shown here is derived from an EMBL/GenBank/DDBJ whole genome shotgun (WGS) entry which is preliminary data.</text>
</comment>
<dbReference type="Proteomes" id="UP000187251">
    <property type="component" value="Unassembled WGS sequence"/>
</dbReference>
<evidence type="ECO:0000313" key="1">
    <source>
        <dbReference type="EMBL" id="MCZ8402770.1"/>
    </source>
</evidence>
<dbReference type="KEGG" id="axx:ERS451415_04092"/>